<organism evidence="1 2">
    <name type="scientific">Nephila pilipes</name>
    <name type="common">Giant wood spider</name>
    <name type="synonym">Nephila maculata</name>
    <dbReference type="NCBI Taxonomy" id="299642"/>
    <lineage>
        <taxon>Eukaryota</taxon>
        <taxon>Metazoa</taxon>
        <taxon>Ecdysozoa</taxon>
        <taxon>Arthropoda</taxon>
        <taxon>Chelicerata</taxon>
        <taxon>Arachnida</taxon>
        <taxon>Araneae</taxon>
        <taxon>Araneomorphae</taxon>
        <taxon>Entelegynae</taxon>
        <taxon>Araneoidea</taxon>
        <taxon>Nephilidae</taxon>
        <taxon>Nephila</taxon>
    </lineage>
</organism>
<protein>
    <submittedName>
        <fullName evidence="1">Uncharacterized protein</fullName>
    </submittedName>
</protein>
<proteinExistence type="predicted"/>
<dbReference type="EMBL" id="BMAW01086162">
    <property type="protein sequence ID" value="GFU46316.1"/>
    <property type="molecule type" value="Genomic_DNA"/>
</dbReference>
<reference evidence="1" key="1">
    <citation type="submission" date="2020-08" db="EMBL/GenBank/DDBJ databases">
        <title>Multicomponent nature underlies the extraordinary mechanical properties of spider dragline silk.</title>
        <authorList>
            <person name="Kono N."/>
            <person name="Nakamura H."/>
            <person name="Mori M."/>
            <person name="Yoshida Y."/>
            <person name="Ohtoshi R."/>
            <person name="Malay A.D."/>
            <person name="Moran D.A.P."/>
            <person name="Tomita M."/>
            <person name="Numata K."/>
            <person name="Arakawa K."/>
        </authorList>
    </citation>
    <scope>NUCLEOTIDE SEQUENCE</scope>
</reference>
<name>A0A8X6UTD6_NEPPI</name>
<keyword evidence="2" id="KW-1185">Reference proteome</keyword>
<accession>A0A8X6UTD6</accession>
<comment type="caution">
    <text evidence="1">The sequence shown here is derived from an EMBL/GenBank/DDBJ whole genome shotgun (WGS) entry which is preliminary data.</text>
</comment>
<evidence type="ECO:0000313" key="2">
    <source>
        <dbReference type="Proteomes" id="UP000887013"/>
    </source>
</evidence>
<dbReference type="AlphaFoldDB" id="A0A8X6UTD6"/>
<dbReference type="Proteomes" id="UP000887013">
    <property type="component" value="Unassembled WGS sequence"/>
</dbReference>
<gene>
    <name evidence="1" type="ORF">NPIL_207431</name>
</gene>
<evidence type="ECO:0000313" key="1">
    <source>
        <dbReference type="EMBL" id="GFU46316.1"/>
    </source>
</evidence>
<sequence length="82" mass="8600">MRCFSRTAIPALPANTAKTRLKPATLATTTLKHAHFAAGKSLQGKGCTVAKLPPCPASSLYFAYAASACCANYQQNTPPCAR</sequence>